<dbReference type="AlphaFoldDB" id="A0A4Q7MJ25"/>
<sequence>MRQLRYFAKVIETGNMTRAAEQLYVAQPALGLQIRQLENELGVPLLVRHSRGVLPTHPGRLLYERATDILRQVEETRTEIMSHAGLDKATLVLGVTPGLANVLGSDLFIAAHAAMPDMHLSIVEEMSYVLVDALERDEIDLAIAYGVADKPGLLRIPLLDEDLLFVAAPQAGLLDTIHDRKSGYIDLPEALTHPLVLAGDRDPARQLVLTAAENLSHSLRIDFEASSISMMKSLISKGKAAGIMPYGSVMQELKQGTLIGLRIANPALQRTLYVTRQARRPGFPGEENIMAFIGQLMARFMEALGPLGLPREGLAHIRGKTGPAA</sequence>
<dbReference type="EMBL" id="SGWZ01000005">
    <property type="protein sequence ID" value="RZS66742.1"/>
    <property type="molecule type" value="Genomic_DNA"/>
</dbReference>
<proteinExistence type="inferred from homology"/>
<dbReference type="InterPro" id="IPR036390">
    <property type="entry name" value="WH_DNA-bd_sf"/>
</dbReference>
<dbReference type="Pfam" id="PF03466">
    <property type="entry name" value="LysR_substrate"/>
    <property type="match status" value="1"/>
</dbReference>
<dbReference type="FunFam" id="1.10.10.10:FF:000001">
    <property type="entry name" value="LysR family transcriptional regulator"/>
    <property type="match status" value="1"/>
</dbReference>
<keyword evidence="4" id="KW-0804">Transcription</keyword>
<dbReference type="GO" id="GO:0003700">
    <property type="term" value="F:DNA-binding transcription factor activity"/>
    <property type="evidence" value="ECO:0007669"/>
    <property type="project" value="InterPro"/>
</dbReference>
<evidence type="ECO:0000259" key="5">
    <source>
        <dbReference type="PROSITE" id="PS50931"/>
    </source>
</evidence>
<dbReference type="Proteomes" id="UP000292039">
    <property type="component" value="Unassembled WGS sequence"/>
</dbReference>
<dbReference type="PRINTS" id="PR00039">
    <property type="entry name" value="HTHLYSR"/>
</dbReference>
<evidence type="ECO:0000256" key="2">
    <source>
        <dbReference type="ARBA" id="ARBA00023015"/>
    </source>
</evidence>
<reference evidence="6 7" key="1">
    <citation type="submission" date="2019-02" db="EMBL/GenBank/DDBJ databases">
        <title>Genomic Encyclopedia of Type Strains, Phase IV (KMG-IV): sequencing the most valuable type-strain genomes for metagenomic binning, comparative biology and taxonomic classification.</title>
        <authorList>
            <person name="Goeker M."/>
        </authorList>
    </citation>
    <scope>NUCLEOTIDE SEQUENCE [LARGE SCALE GENOMIC DNA]</scope>
    <source>
        <strain evidence="6 7">DSM 16618</strain>
    </source>
</reference>
<dbReference type="RefSeq" id="WP_130487585.1">
    <property type="nucleotide sequence ID" value="NZ_CBCSEB010000009.1"/>
</dbReference>
<dbReference type="Gene3D" id="3.40.190.290">
    <property type="match status" value="1"/>
</dbReference>
<feature type="domain" description="HTH lysR-type" evidence="5">
    <location>
        <begin position="1"/>
        <end position="56"/>
    </location>
</feature>
<dbReference type="GeneID" id="99725184"/>
<evidence type="ECO:0000313" key="6">
    <source>
        <dbReference type="EMBL" id="RZS66742.1"/>
    </source>
</evidence>
<dbReference type="PANTHER" id="PTHR30419:SF8">
    <property type="entry name" value="NITROGEN ASSIMILATION TRANSCRIPTIONAL ACTIVATOR-RELATED"/>
    <property type="match status" value="1"/>
</dbReference>
<dbReference type="SUPFAM" id="SSF46785">
    <property type="entry name" value="Winged helix' DNA-binding domain"/>
    <property type="match status" value="1"/>
</dbReference>
<comment type="caution">
    <text evidence="6">The sequence shown here is derived from an EMBL/GenBank/DDBJ whole genome shotgun (WGS) entry which is preliminary data.</text>
</comment>
<evidence type="ECO:0000256" key="4">
    <source>
        <dbReference type="ARBA" id="ARBA00023163"/>
    </source>
</evidence>
<dbReference type="Pfam" id="PF00126">
    <property type="entry name" value="HTH_1"/>
    <property type="match status" value="1"/>
</dbReference>
<protein>
    <submittedName>
        <fullName evidence="6">LysR family nitrogen assimilation transcriptional regulator</fullName>
    </submittedName>
</protein>
<evidence type="ECO:0000313" key="7">
    <source>
        <dbReference type="Proteomes" id="UP000292039"/>
    </source>
</evidence>
<dbReference type="SUPFAM" id="SSF53850">
    <property type="entry name" value="Periplasmic binding protein-like II"/>
    <property type="match status" value="1"/>
</dbReference>
<dbReference type="Gene3D" id="1.10.10.10">
    <property type="entry name" value="Winged helix-like DNA-binding domain superfamily/Winged helix DNA-binding domain"/>
    <property type="match status" value="1"/>
</dbReference>
<dbReference type="PROSITE" id="PS50931">
    <property type="entry name" value="HTH_LYSR"/>
    <property type="match status" value="1"/>
</dbReference>
<organism evidence="6 7">
    <name type="scientific">Kerstersia gyiorum</name>
    <dbReference type="NCBI Taxonomy" id="206506"/>
    <lineage>
        <taxon>Bacteria</taxon>
        <taxon>Pseudomonadati</taxon>
        <taxon>Pseudomonadota</taxon>
        <taxon>Betaproteobacteria</taxon>
        <taxon>Burkholderiales</taxon>
        <taxon>Alcaligenaceae</taxon>
        <taxon>Kerstersia</taxon>
    </lineage>
</organism>
<accession>A0A4Q7MJ25</accession>
<dbReference type="PANTHER" id="PTHR30419">
    <property type="entry name" value="HTH-TYPE TRANSCRIPTIONAL REGULATOR YBHD"/>
    <property type="match status" value="1"/>
</dbReference>
<dbReference type="InterPro" id="IPR050950">
    <property type="entry name" value="HTH-type_LysR_regulators"/>
</dbReference>
<dbReference type="InterPro" id="IPR005119">
    <property type="entry name" value="LysR_subst-bd"/>
</dbReference>
<gene>
    <name evidence="6" type="ORF">EV679_2899</name>
</gene>
<dbReference type="GO" id="GO:0003677">
    <property type="term" value="F:DNA binding"/>
    <property type="evidence" value="ECO:0007669"/>
    <property type="project" value="UniProtKB-KW"/>
</dbReference>
<dbReference type="GO" id="GO:0005829">
    <property type="term" value="C:cytosol"/>
    <property type="evidence" value="ECO:0007669"/>
    <property type="project" value="TreeGrafter"/>
</dbReference>
<evidence type="ECO:0000256" key="1">
    <source>
        <dbReference type="ARBA" id="ARBA00009437"/>
    </source>
</evidence>
<comment type="similarity">
    <text evidence="1">Belongs to the LysR transcriptional regulatory family.</text>
</comment>
<name>A0A4Q7MJ25_9BURK</name>
<dbReference type="InterPro" id="IPR036388">
    <property type="entry name" value="WH-like_DNA-bd_sf"/>
</dbReference>
<keyword evidence="3" id="KW-0238">DNA-binding</keyword>
<evidence type="ECO:0000256" key="3">
    <source>
        <dbReference type="ARBA" id="ARBA00023125"/>
    </source>
</evidence>
<keyword evidence="2" id="KW-0805">Transcription regulation</keyword>
<dbReference type="InterPro" id="IPR000847">
    <property type="entry name" value="LysR_HTH_N"/>
</dbReference>